<dbReference type="Gene3D" id="2.120.10.80">
    <property type="entry name" value="Kelch-type beta propeller"/>
    <property type="match status" value="1"/>
</dbReference>
<keyword evidence="3 6" id="KW-0812">Transmembrane</keyword>
<accession>A0A815DIK6</accession>
<dbReference type="InterPro" id="IPR011701">
    <property type="entry name" value="MFS"/>
</dbReference>
<feature type="transmembrane region" description="Helical" evidence="6">
    <location>
        <begin position="270"/>
        <end position="289"/>
    </location>
</feature>
<dbReference type="SMART" id="SM00612">
    <property type="entry name" value="Kelch"/>
    <property type="match status" value="6"/>
</dbReference>
<dbReference type="InterPro" id="IPR049680">
    <property type="entry name" value="FLVCR1-2_SLC49-like"/>
</dbReference>
<organism evidence="8 9">
    <name type="scientific">Adineta steineri</name>
    <dbReference type="NCBI Taxonomy" id="433720"/>
    <lineage>
        <taxon>Eukaryota</taxon>
        <taxon>Metazoa</taxon>
        <taxon>Spiralia</taxon>
        <taxon>Gnathifera</taxon>
        <taxon>Rotifera</taxon>
        <taxon>Eurotatoria</taxon>
        <taxon>Bdelloidea</taxon>
        <taxon>Adinetida</taxon>
        <taxon>Adinetidae</taxon>
        <taxon>Adineta</taxon>
    </lineage>
</organism>
<dbReference type="InterPro" id="IPR020846">
    <property type="entry name" value="MFS_dom"/>
</dbReference>
<dbReference type="AlphaFoldDB" id="A0A815DIK6"/>
<keyword evidence="5 6" id="KW-0472">Membrane</keyword>
<dbReference type="EMBL" id="CAJNOE010000643">
    <property type="protein sequence ID" value="CAF1297818.1"/>
    <property type="molecule type" value="Genomic_DNA"/>
</dbReference>
<evidence type="ECO:0000256" key="1">
    <source>
        <dbReference type="ARBA" id="ARBA00004141"/>
    </source>
</evidence>
<feature type="transmembrane region" description="Helical" evidence="6">
    <location>
        <begin position="109"/>
        <end position="133"/>
    </location>
</feature>
<evidence type="ECO:0000256" key="3">
    <source>
        <dbReference type="ARBA" id="ARBA00022692"/>
    </source>
</evidence>
<feature type="transmembrane region" description="Helical" evidence="6">
    <location>
        <begin position="83"/>
        <end position="103"/>
    </location>
</feature>
<dbReference type="InterPro" id="IPR036259">
    <property type="entry name" value="MFS_trans_sf"/>
</dbReference>
<feature type="transmembrane region" description="Helical" evidence="6">
    <location>
        <begin position="16"/>
        <end position="36"/>
    </location>
</feature>
<feature type="transmembrane region" description="Helical" evidence="6">
    <location>
        <begin position="392"/>
        <end position="416"/>
    </location>
</feature>
<dbReference type="PROSITE" id="PS50850">
    <property type="entry name" value="MFS"/>
    <property type="match status" value="1"/>
</dbReference>
<dbReference type="Pfam" id="PF07690">
    <property type="entry name" value="MFS_1"/>
    <property type="match status" value="1"/>
</dbReference>
<dbReference type="Gene3D" id="1.20.1250.20">
    <property type="entry name" value="MFS general substrate transporter like domains"/>
    <property type="match status" value="2"/>
</dbReference>
<sequence length="787" mass="86535">MGETDTTNYRVYPSRWIQLIIYVLATFSNALHSMTFSPIQSETSEFYGLSTIQVNVLAIIFLFLYPVGTILSIWLNQKFSLRTGIIVGSILNLGAFIRLFSLISPLNGYAALIIGQLFPAISTALFMNITALFAARWFAPKQRDVATAIGSMANPLGLAIGSLVPSLIVTDGSSSTSFFILLIVEAGFTLLTTLLVLFLFRSEPPTPPSPSEEHRLPINIKKDLIDLLKNRHYLILLFSFSLGLALFNAITALLYQIIQPTGYSSTDAGIFGAIIIIAGLLNAFLAGIIMDRTHAYRLILKLLSIGACGSCIYFILILQPNQFYPLAVSIGLMGFFLLPLLPVAFECAVECTYPIRAEWSTGLLMCVGNVLGGIFIFVLGELIKSKSISNSMIIITPTSIFILCCSVISTLVLLIYNGPYLRLEAEYRVDTRTFSDASVLILLNQTALMMNIKYLDAQGWTTTDSMKNARWAHTATVLTNGKVLVAGGTSNIGVLNNVELYDPPTRMWTATNNMNSRRYYHSASILPNGQVLVTGGTNGNTLMSTELYDPSTGIWTMTGNLNIGRFEHTAIVLPNGKVLVTGGYSNGNILNSSELYDPSTRTWTMTGSMNIRRYYHSASMLTNGKVLVTGGYVNNIALSMSELYDPLTQTWTIINNMNTARYYHKASILIDGQVLITGGFNNNYLNSAELYDPLTGSWTITGNMNYARMTHTVSILRNGTILVTGGYNSSGQLNSAELYNPTTRQWTITNFMNDKRYYHTASVLVDGNVLVTGGRDNINSTEILYII</sequence>
<dbReference type="PANTHER" id="PTHR10924:SF6">
    <property type="entry name" value="SOLUTE CARRIER FAMILY 49 MEMBER A3"/>
    <property type="match status" value="1"/>
</dbReference>
<feature type="transmembrane region" description="Helical" evidence="6">
    <location>
        <begin position="233"/>
        <end position="258"/>
    </location>
</feature>
<feature type="transmembrane region" description="Helical" evidence="6">
    <location>
        <begin position="298"/>
        <end position="317"/>
    </location>
</feature>
<dbReference type="Pfam" id="PF24681">
    <property type="entry name" value="Kelch_KLHDC2_KLHL20_DRC7"/>
    <property type="match status" value="1"/>
</dbReference>
<gene>
    <name evidence="8" type="ORF">IZO911_LOCUS33886</name>
</gene>
<dbReference type="SUPFAM" id="SSF50965">
    <property type="entry name" value="Galactose oxidase, central domain"/>
    <property type="match status" value="2"/>
</dbReference>
<feature type="transmembrane region" description="Helical" evidence="6">
    <location>
        <begin position="145"/>
        <end position="164"/>
    </location>
</feature>
<evidence type="ECO:0000313" key="8">
    <source>
        <dbReference type="EMBL" id="CAF1297818.1"/>
    </source>
</evidence>
<dbReference type="Pfam" id="PF01344">
    <property type="entry name" value="Kelch_1"/>
    <property type="match status" value="2"/>
</dbReference>
<feature type="transmembrane region" description="Helical" evidence="6">
    <location>
        <begin position="176"/>
        <end position="200"/>
    </location>
</feature>
<evidence type="ECO:0000313" key="9">
    <source>
        <dbReference type="Proteomes" id="UP000663860"/>
    </source>
</evidence>
<dbReference type="SUPFAM" id="SSF103473">
    <property type="entry name" value="MFS general substrate transporter"/>
    <property type="match status" value="1"/>
</dbReference>
<dbReference type="InterPro" id="IPR037293">
    <property type="entry name" value="Gal_Oxidase_central_sf"/>
</dbReference>
<dbReference type="InterPro" id="IPR011043">
    <property type="entry name" value="Gal_Oxase/kelch_b-propeller"/>
</dbReference>
<evidence type="ECO:0000256" key="6">
    <source>
        <dbReference type="SAM" id="Phobius"/>
    </source>
</evidence>
<feature type="transmembrane region" description="Helical" evidence="6">
    <location>
        <begin position="56"/>
        <end position="76"/>
    </location>
</feature>
<evidence type="ECO:0000259" key="7">
    <source>
        <dbReference type="PROSITE" id="PS50850"/>
    </source>
</evidence>
<reference evidence="8" key="1">
    <citation type="submission" date="2021-02" db="EMBL/GenBank/DDBJ databases">
        <authorList>
            <person name="Nowell W R."/>
        </authorList>
    </citation>
    <scope>NUCLEOTIDE SEQUENCE</scope>
</reference>
<dbReference type="PANTHER" id="PTHR10924">
    <property type="entry name" value="MAJOR FACILITATOR SUPERFAMILY PROTEIN-RELATED"/>
    <property type="match status" value="1"/>
</dbReference>
<dbReference type="InterPro" id="IPR006652">
    <property type="entry name" value="Kelch_1"/>
</dbReference>
<comment type="caution">
    <text evidence="8">The sequence shown here is derived from an EMBL/GenBank/DDBJ whole genome shotgun (WGS) entry which is preliminary data.</text>
</comment>
<feature type="domain" description="Major facilitator superfamily (MFS) profile" evidence="7">
    <location>
        <begin position="18"/>
        <end position="422"/>
    </location>
</feature>
<comment type="subcellular location">
    <subcellularLocation>
        <location evidence="1">Membrane</location>
        <topology evidence="1">Multi-pass membrane protein</topology>
    </subcellularLocation>
</comment>
<feature type="transmembrane region" description="Helical" evidence="6">
    <location>
        <begin position="357"/>
        <end position="380"/>
    </location>
</feature>
<protein>
    <recommendedName>
        <fullName evidence="7">Major facilitator superfamily (MFS) profile domain-containing protein</fullName>
    </recommendedName>
</protein>
<keyword evidence="4 6" id="KW-1133">Transmembrane helix</keyword>
<evidence type="ECO:0000256" key="5">
    <source>
        <dbReference type="ARBA" id="ARBA00023136"/>
    </source>
</evidence>
<evidence type="ECO:0000256" key="2">
    <source>
        <dbReference type="ARBA" id="ARBA00022441"/>
    </source>
</evidence>
<dbReference type="GO" id="GO:0016020">
    <property type="term" value="C:membrane"/>
    <property type="evidence" value="ECO:0007669"/>
    <property type="project" value="UniProtKB-SubCell"/>
</dbReference>
<dbReference type="Gene3D" id="2.130.10.80">
    <property type="entry name" value="Galactose oxidase/kelch, beta-propeller"/>
    <property type="match status" value="2"/>
</dbReference>
<name>A0A815DIK6_9BILA</name>
<evidence type="ECO:0000256" key="4">
    <source>
        <dbReference type="ARBA" id="ARBA00022989"/>
    </source>
</evidence>
<keyword evidence="2" id="KW-0880">Kelch repeat</keyword>
<dbReference type="InterPro" id="IPR015915">
    <property type="entry name" value="Kelch-typ_b-propeller"/>
</dbReference>
<proteinExistence type="predicted"/>
<dbReference type="GO" id="GO:0022857">
    <property type="term" value="F:transmembrane transporter activity"/>
    <property type="evidence" value="ECO:0007669"/>
    <property type="project" value="InterPro"/>
</dbReference>
<dbReference type="Proteomes" id="UP000663860">
    <property type="component" value="Unassembled WGS sequence"/>
</dbReference>
<feature type="transmembrane region" description="Helical" evidence="6">
    <location>
        <begin position="323"/>
        <end position="345"/>
    </location>
</feature>